<feature type="compositionally biased region" description="Basic and acidic residues" evidence="1">
    <location>
        <begin position="29"/>
        <end position="46"/>
    </location>
</feature>
<evidence type="ECO:0000313" key="3">
    <source>
        <dbReference type="Proteomes" id="UP001209878"/>
    </source>
</evidence>
<proteinExistence type="predicted"/>
<feature type="compositionally biased region" description="Polar residues" evidence="1">
    <location>
        <begin position="305"/>
        <end position="322"/>
    </location>
</feature>
<sequence>MRERARLRGAAAAGRLNGMAAAAAALGRAYERASRTNERPTDRTNERAGNQGSIPEREHEKRLPHPRKAAGAQITHSWHGERRATTTSPVRRLERLRFAGGVPGPDRAPGVARGWRGSMRSSSWTAAPPHRLSAPFCLTHSFVKSNVRKAIAATVQVAEDRPPARCADDADTLNINILNAYGGSGSLPGPRLSQGRLVKFAVSRASCADRRRLGRSQSARARSVDLAIDRRRRGLRRLECRCVSPRARSTRSDARGRWLVARFARKPAEYSFAPPTAVARTVTRSIFITLRPEIRRDYPLNLSISLSGGSETNQDSLSNGERSGNRPAPNPPPRRTAGTVVYRTAFGARRERPSPPDRGFTQRGCQACTALASASLCVLGVGLFGNAAQSGW</sequence>
<keyword evidence="3" id="KW-1185">Reference proteome</keyword>
<feature type="region of interest" description="Disordered" evidence="1">
    <location>
        <begin position="305"/>
        <end position="338"/>
    </location>
</feature>
<comment type="caution">
    <text evidence="2">The sequence shown here is derived from an EMBL/GenBank/DDBJ whole genome shotgun (WGS) entry which is preliminary data.</text>
</comment>
<organism evidence="2 3">
    <name type="scientific">Ridgeia piscesae</name>
    <name type="common">Tubeworm</name>
    <dbReference type="NCBI Taxonomy" id="27915"/>
    <lineage>
        <taxon>Eukaryota</taxon>
        <taxon>Metazoa</taxon>
        <taxon>Spiralia</taxon>
        <taxon>Lophotrochozoa</taxon>
        <taxon>Annelida</taxon>
        <taxon>Polychaeta</taxon>
        <taxon>Sedentaria</taxon>
        <taxon>Canalipalpata</taxon>
        <taxon>Sabellida</taxon>
        <taxon>Siboglinidae</taxon>
        <taxon>Ridgeia</taxon>
    </lineage>
</organism>
<evidence type="ECO:0000256" key="1">
    <source>
        <dbReference type="SAM" id="MobiDB-lite"/>
    </source>
</evidence>
<reference evidence="2" key="1">
    <citation type="journal article" date="2023" name="Mol. Biol. Evol.">
        <title>Third-Generation Sequencing Reveals the Adaptive Role of the Epigenome in Three Deep-Sea Polychaetes.</title>
        <authorList>
            <person name="Perez M."/>
            <person name="Aroh O."/>
            <person name="Sun Y."/>
            <person name="Lan Y."/>
            <person name="Juniper S.K."/>
            <person name="Young C.R."/>
            <person name="Angers B."/>
            <person name="Qian P.Y."/>
        </authorList>
    </citation>
    <scope>NUCLEOTIDE SEQUENCE</scope>
    <source>
        <strain evidence="2">R07B-5</strain>
    </source>
</reference>
<dbReference type="Proteomes" id="UP001209878">
    <property type="component" value="Unassembled WGS sequence"/>
</dbReference>
<feature type="region of interest" description="Disordered" evidence="1">
    <location>
        <begin position="23"/>
        <end position="127"/>
    </location>
</feature>
<dbReference type="EMBL" id="JAODUO010009028">
    <property type="protein sequence ID" value="KAK2138051.1"/>
    <property type="molecule type" value="Genomic_DNA"/>
</dbReference>
<dbReference type="AlphaFoldDB" id="A0AAD9INI8"/>
<accession>A0AAD9INI8</accession>
<protein>
    <submittedName>
        <fullName evidence="2">Uncharacterized protein</fullName>
    </submittedName>
</protein>
<name>A0AAD9INI8_RIDPI</name>
<gene>
    <name evidence="2" type="ORF">NP493_9042g00002</name>
</gene>
<evidence type="ECO:0000313" key="2">
    <source>
        <dbReference type="EMBL" id="KAK2138051.1"/>
    </source>
</evidence>
<feature type="compositionally biased region" description="Low complexity" evidence="1">
    <location>
        <begin position="113"/>
        <end position="124"/>
    </location>
</feature>